<dbReference type="RefSeq" id="WP_278491016.1">
    <property type="nucleotide sequence ID" value="NZ_CAJZDG010000005.1"/>
</dbReference>
<proteinExistence type="predicted"/>
<dbReference type="AlphaFoldDB" id="A0A9D5WWL8"/>
<protein>
    <submittedName>
        <fullName evidence="1">Uncharacterized protein</fullName>
    </submittedName>
</protein>
<dbReference type="EMBL" id="JABZTM010000122">
    <property type="protein sequence ID" value="MBF1447613.1"/>
    <property type="molecule type" value="Genomic_DNA"/>
</dbReference>
<reference evidence="1" key="1">
    <citation type="submission" date="2020-04" db="EMBL/GenBank/DDBJ databases">
        <title>Deep metagenomics examines the oral microbiome during advanced dental caries in children, revealing novel taxa and co-occurrences with host molecules.</title>
        <authorList>
            <person name="Baker J.L."/>
            <person name="Morton J.T."/>
            <person name="Dinis M."/>
            <person name="Alvarez R."/>
            <person name="Tran N.C."/>
            <person name="Knight R."/>
            <person name="Edlund A."/>
        </authorList>
    </citation>
    <scope>NUCLEOTIDE SEQUENCE</scope>
    <source>
        <strain evidence="1">JCVI_32_bin.50</strain>
    </source>
</reference>
<dbReference type="Proteomes" id="UP000787419">
    <property type="component" value="Unassembled WGS sequence"/>
</dbReference>
<sequence length="118" mass="13578">MDILYINKEKILCNFEELSNVWDASANISLHLDIQIPDFELIVTELLKKPSNDLAYSILSEMAEKNGLDERLMRLIYEQGDKACKVAISLRNDLPMNLKVKCADSNDADVREHYFNMP</sequence>
<name>A0A9D5WWL8_9BACT</name>
<evidence type="ECO:0000313" key="2">
    <source>
        <dbReference type="Proteomes" id="UP000787419"/>
    </source>
</evidence>
<accession>A0A9D5WWL8</accession>
<comment type="caution">
    <text evidence="1">The sequence shown here is derived from an EMBL/GenBank/DDBJ whole genome shotgun (WGS) entry which is preliminary data.</text>
</comment>
<evidence type="ECO:0000313" key="1">
    <source>
        <dbReference type="EMBL" id="MBF1447613.1"/>
    </source>
</evidence>
<organism evidence="1 2">
    <name type="scientific">Prevotella nigrescens</name>
    <dbReference type="NCBI Taxonomy" id="28133"/>
    <lineage>
        <taxon>Bacteria</taxon>
        <taxon>Pseudomonadati</taxon>
        <taxon>Bacteroidota</taxon>
        <taxon>Bacteroidia</taxon>
        <taxon>Bacteroidales</taxon>
        <taxon>Prevotellaceae</taxon>
        <taxon>Prevotella</taxon>
    </lineage>
</organism>
<gene>
    <name evidence="1" type="ORF">HXN55_09570</name>
</gene>